<dbReference type="EMBL" id="BMPG01000003">
    <property type="protein sequence ID" value="GGL65412.1"/>
    <property type="molecule type" value="Genomic_DNA"/>
</dbReference>
<feature type="domain" description="Bacterioopsin transcriptional activator GAF and HTH associated" evidence="4">
    <location>
        <begin position="48"/>
        <end position="120"/>
    </location>
</feature>
<name>A0A830F5G6_9EURY</name>
<dbReference type="Proteomes" id="UP000607197">
    <property type="component" value="Unassembled WGS sequence"/>
</dbReference>
<reference evidence="5" key="1">
    <citation type="journal article" date="2014" name="Int. J. Syst. Evol. Microbiol.">
        <title>Complete genome sequence of Corynebacterium casei LMG S-19264T (=DSM 44701T), isolated from a smear-ripened cheese.</title>
        <authorList>
            <consortium name="US DOE Joint Genome Institute (JGI-PGF)"/>
            <person name="Walter F."/>
            <person name="Albersmeier A."/>
            <person name="Kalinowski J."/>
            <person name="Ruckert C."/>
        </authorList>
    </citation>
    <scope>NUCLEOTIDE SEQUENCE</scope>
    <source>
        <strain evidence="5">JCM 19596</strain>
    </source>
</reference>
<evidence type="ECO:0000259" key="3">
    <source>
        <dbReference type="Pfam" id="PF04967"/>
    </source>
</evidence>
<keyword evidence="1" id="KW-0805">Transcription regulation</keyword>
<dbReference type="InterPro" id="IPR031803">
    <property type="entry name" value="BAT_GAF/HTH-assoc"/>
</dbReference>
<comment type="caution">
    <text evidence="5">The sequence shown here is derived from an EMBL/GenBank/DDBJ whole genome shotgun (WGS) entry which is preliminary data.</text>
</comment>
<keyword evidence="2" id="KW-0804">Transcription</keyword>
<accession>A0A830F5G6</accession>
<dbReference type="PANTHER" id="PTHR34236:SF1">
    <property type="entry name" value="DIMETHYL SULFOXIDE REDUCTASE TRANSCRIPTIONAL ACTIVATOR"/>
    <property type="match status" value="1"/>
</dbReference>
<dbReference type="Pfam" id="PF15915">
    <property type="entry name" value="BAT"/>
    <property type="match status" value="1"/>
</dbReference>
<evidence type="ECO:0000313" key="5">
    <source>
        <dbReference type="EMBL" id="GGL65412.1"/>
    </source>
</evidence>
<protein>
    <submittedName>
        <fullName evidence="5">Helix-turn-helix domain-containing protein</fullName>
    </submittedName>
</protein>
<feature type="domain" description="HTH bat-type" evidence="3">
    <location>
        <begin position="152"/>
        <end position="203"/>
    </location>
</feature>
<keyword evidence="6" id="KW-1185">Reference proteome</keyword>
<gene>
    <name evidence="5" type="ORF">GCM10009039_24080</name>
</gene>
<dbReference type="PANTHER" id="PTHR34236">
    <property type="entry name" value="DIMETHYL SULFOXIDE REDUCTASE TRANSCRIPTIONAL ACTIVATOR"/>
    <property type="match status" value="1"/>
</dbReference>
<dbReference type="RefSeq" id="WP_188979262.1">
    <property type="nucleotide sequence ID" value="NZ_BMPG01000003.1"/>
</dbReference>
<evidence type="ECO:0000256" key="2">
    <source>
        <dbReference type="ARBA" id="ARBA00023163"/>
    </source>
</evidence>
<dbReference type="Pfam" id="PF04967">
    <property type="entry name" value="HTH_10"/>
    <property type="match status" value="1"/>
</dbReference>
<reference evidence="5" key="2">
    <citation type="submission" date="2020-09" db="EMBL/GenBank/DDBJ databases">
        <authorList>
            <person name="Sun Q."/>
            <person name="Ohkuma M."/>
        </authorList>
    </citation>
    <scope>NUCLEOTIDE SEQUENCE</scope>
    <source>
        <strain evidence="5">JCM 19596</strain>
    </source>
</reference>
<dbReference type="OrthoDB" id="51502at2157"/>
<dbReference type="AlphaFoldDB" id="A0A830F5G6"/>
<organism evidence="5 6">
    <name type="scientific">Halocalculus aciditolerans</name>
    <dbReference type="NCBI Taxonomy" id="1383812"/>
    <lineage>
        <taxon>Archaea</taxon>
        <taxon>Methanobacteriati</taxon>
        <taxon>Methanobacteriota</taxon>
        <taxon>Stenosarchaea group</taxon>
        <taxon>Halobacteria</taxon>
        <taxon>Halobacteriales</taxon>
        <taxon>Halobacteriaceae</taxon>
        <taxon>Halocalculus</taxon>
    </lineage>
</organism>
<evidence type="ECO:0000313" key="6">
    <source>
        <dbReference type="Proteomes" id="UP000607197"/>
    </source>
</evidence>
<proteinExistence type="predicted"/>
<sequence length="215" mass="23636">MPRAELTVTVPEGVWIGDVSRRFAADTFRVLTAFADEETGVGLLELDEGGDPDAIRDAMTAHETIRGVTTLYDGDEDVLLQFETADPVLLLPLRESGVPLEFPFEIRDGAATWTLRAPSERLGALRDQFSAFGIDFTLERIGDERYERDAPLTERQRDVLATAVAVGYYETPRDATLTDVADELGIAKSTCSETLHRAEAAVITEFAERADLLAD</sequence>
<evidence type="ECO:0000256" key="1">
    <source>
        <dbReference type="ARBA" id="ARBA00023015"/>
    </source>
</evidence>
<evidence type="ECO:0000259" key="4">
    <source>
        <dbReference type="Pfam" id="PF15915"/>
    </source>
</evidence>
<dbReference type="InterPro" id="IPR007050">
    <property type="entry name" value="HTH_bacterioopsin"/>
</dbReference>